<dbReference type="Pfam" id="PF12833">
    <property type="entry name" value="HTH_18"/>
    <property type="match status" value="1"/>
</dbReference>
<dbReference type="EMBL" id="JBBUTG010000025">
    <property type="protein sequence ID" value="MEK8034125.1"/>
    <property type="molecule type" value="Genomic_DNA"/>
</dbReference>
<accession>A0ABU9BZ50</accession>
<dbReference type="InterPro" id="IPR050204">
    <property type="entry name" value="AraC_XylS_family_regulators"/>
</dbReference>
<organism evidence="5 6">
    <name type="scientific">Ideonella lacteola</name>
    <dbReference type="NCBI Taxonomy" id="2984193"/>
    <lineage>
        <taxon>Bacteria</taxon>
        <taxon>Pseudomonadati</taxon>
        <taxon>Pseudomonadota</taxon>
        <taxon>Betaproteobacteria</taxon>
        <taxon>Burkholderiales</taxon>
        <taxon>Sphaerotilaceae</taxon>
        <taxon>Ideonella</taxon>
    </lineage>
</organism>
<keyword evidence="2" id="KW-0238">DNA-binding</keyword>
<dbReference type="Proteomes" id="UP001371218">
    <property type="component" value="Unassembled WGS sequence"/>
</dbReference>
<keyword evidence="3" id="KW-0804">Transcription</keyword>
<comment type="caution">
    <text evidence="5">The sequence shown here is derived from an EMBL/GenBank/DDBJ whole genome shotgun (WGS) entry which is preliminary data.</text>
</comment>
<dbReference type="Gene3D" id="1.10.10.60">
    <property type="entry name" value="Homeodomain-like"/>
    <property type="match status" value="1"/>
</dbReference>
<dbReference type="PANTHER" id="PTHR46796:SF2">
    <property type="entry name" value="TRANSCRIPTIONAL REGULATORY PROTEIN"/>
    <property type="match status" value="1"/>
</dbReference>
<dbReference type="PROSITE" id="PS01124">
    <property type="entry name" value="HTH_ARAC_FAMILY_2"/>
    <property type="match status" value="1"/>
</dbReference>
<evidence type="ECO:0000313" key="6">
    <source>
        <dbReference type="Proteomes" id="UP001371218"/>
    </source>
</evidence>
<dbReference type="SUPFAM" id="SSF46689">
    <property type="entry name" value="Homeodomain-like"/>
    <property type="match status" value="2"/>
</dbReference>
<name>A0ABU9BZ50_9BURK</name>
<evidence type="ECO:0000256" key="1">
    <source>
        <dbReference type="ARBA" id="ARBA00023015"/>
    </source>
</evidence>
<dbReference type="RefSeq" id="WP_341428553.1">
    <property type="nucleotide sequence ID" value="NZ_JBBUTG010000025.1"/>
</dbReference>
<dbReference type="InterPro" id="IPR009057">
    <property type="entry name" value="Homeodomain-like_sf"/>
</dbReference>
<dbReference type="SUPFAM" id="SSF51215">
    <property type="entry name" value="Regulatory protein AraC"/>
    <property type="match status" value="1"/>
</dbReference>
<dbReference type="SMART" id="SM00342">
    <property type="entry name" value="HTH_ARAC"/>
    <property type="match status" value="1"/>
</dbReference>
<feature type="domain" description="HTH araC/xylS-type" evidence="4">
    <location>
        <begin position="203"/>
        <end position="276"/>
    </location>
</feature>
<reference evidence="5 6" key="1">
    <citation type="submission" date="2024-04" db="EMBL/GenBank/DDBJ databases">
        <title>Novel species of the genus Ideonella isolated from streams.</title>
        <authorList>
            <person name="Lu H."/>
        </authorList>
    </citation>
    <scope>NUCLEOTIDE SEQUENCE [LARGE SCALE GENOMIC DNA]</scope>
    <source>
        <strain evidence="5 6">DXS29W</strain>
    </source>
</reference>
<sequence length="285" mass="30732">MSVAPRHHCHVLGSPWPGVHGTVIDSGRHYGRHWHGTFGLGRLERGAQRSASGRGEVEAVAGQLITTNPGEVHDGRPIDGAPRRWRMVYLEPAVLASMAPGAPSHTELARPVVSDPPAAHALGRLLDRLERWNAGATTAADVLACEESLVACCAAVLSRHATRAPEAVPSGPAHHRLLRVRDRLGDEMADVPDLATLAQEAGGLSRFQLLRHFQRAFGLTPYAWLLQRRAEHARGLIRQGVGLAQAAAACGFADQSHMTRTFSRHFGFTPGAWQQAVRPRPKPGG</sequence>
<proteinExistence type="predicted"/>
<dbReference type="PANTHER" id="PTHR46796">
    <property type="entry name" value="HTH-TYPE TRANSCRIPTIONAL ACTIVATOR RHAS-RELATED"/>
    <property type="match status" value="1"/>
</dbReference>
<dbReference type="Pfam" id="PF02311">
    <property type="entry name" value="AraC_binding"/>
    <property type="match status" value="1"/>
</dbReference>
<dbReference type="InterPro" id="IPR037923">
    <property type="entry name" value="HTH-like"/>
</dbReference>
<evidence type="ECO:0000256" key="3">
    <source>
        <dbReference type="ARBA" id="ARBA00023163"/>
    </source>
</evidence>
<protein>
    <submittedName>
        <fullName evidence="5">AraC family transcriptional regulator</fullName>
    </submittedName>
</protein>
<dbReference type="InterPro" id="IPR018060">
    <property type="entry name" value="HTH_AraC"/>
</dbReference>
<keyword evidence="6" id="KW-1185">Reference proteome</keyword>
<evidence type="ECO:0000259" key="4">
    <source>
        <dbReference type="PROSITE" id="PS01124"/>
    </source>
</evidence>
<dbReference type="InterPro" id="IPR003313">
    <property type="entry name" value="AraC-bd"/>
</dbReference>
<keyword evidence="1" id="KW-0805">Transcription regulation</keyword>
<evidence type="ECO:0000313" key="5">
    <source>
        <dbReference type="EMBL" id="MEK8034125.1"/>
    </source>
</evidence>
<evidence type="ECO:0000256" key="2">
    <source>
        <dbReference type="ARBA" id="ARBA00023125"/>
    </source>
</evidence>
<gene>
    <name evidence="5" type="ORF">AACH06_25145</name>
</gene>